<dbReference type="PROSITE" id="PS50879">
    <property type="entry name" value="RNASE_H_1"/>
    <property type="match status" value="1"/>
</dbReference>
<proteinExistence type="predicted"/>
<dbReference type="InterPro" id="IPR026960">
    <property type="entry name" value="RVT-Znf"/>
</dbReference>
<dbReference type="InterPro" id="IPR012337">
    <property type="entry name" value="RNaseH-like_sf"/>
</dbReference>
<dbReference type="InterPro" id="IPR036397">
    <property type="entry name" value="RNaseH_sf"/>
</dbReference>
<keyword evidence="4" id="KW-1185">Reference proteome</keyword>
<dbReference type="Proteomes" id="UP000652761">
    <property type="component" value="Unassembled WGS sequence"/>
</dbReference>
<dbReference type="GO" id="GO:0003676">
    <property type="term" value="F:nucleic acid binding"/>
    <property type="evidence" value="ECO:0007669"/>
    <property type="project" value="InterPro"/>
</dbReference>
<evidence type="ECO:0000256" key="1">
    <source>
        <dbReference type="SAM" id="MobiDB-lite"/>
    </source>
</evidence>
<dbReference type="InterPro" id="IPR002156">
    <property type="entry name" value="RNaseH_domain"/>
</dbReference>
<dbReference type="AlphaFoldDB" id="A0A843V2C2"/>
<name>A0A843V2C2_COLES</name>
<evidence type="ECO:0000313" key="3">
    <source>
        <dbReference type="EMBL" id="MQL90241.1"/>
    </source>
</evidence>
<dbReference type="Pfam" id="PF14111">
    <property type="entry name" value="DUF4283"/>
    <property type="match status" value="1"/>
</dbReference>
<dbReference type="Pfam" id="PF13966">
    <property type="entry name" value="zf-RVT"/>
    <property type="match status" value="1"/>
</dbReference>
<feature type="compositionally biased region" description="Pro residues" evidence="1">
    <location>
        <begin position="1"/>
        <end position="10"/>
    </location>
</feature>
<dbReference type="Pfam" id="PF13456">
    <property type="entry name" value="RVT_3"/>
    <property type="match status" value="1"/>
</dbReference>
<dbReference type="Gene3D" id="3.30.420.10">
    <property type="entry name" value="Ribonuclease H-like superfamily/Ribonuclease H"/>
    <property type="match status" value="1"/>
</dbReference>
<dbReference type="EMBL" id="NMUH01001223">
    <property type="protein sequence ID" value="MQL90241.1"/>
    <property type="molecule type" value="Genomic_DNA"/>
</dbReference>
<organism evidence="3 4">
    <name type="scientific">Colocasia esculenta</name>
    <name type="common">Wild taro</name>
    <name type="synonym">Arum esculentum</name>
    <dbReference type="NCBI Taxonomy" id="4460"/>
    <lineage>
        <taxon>Eukaryota</taxon>
        <taxon>Viridiplantae</taxon>
        <taxon>Streptophyta</taxon>
        <taxon>Embryophyta</taxon>
        <taxon>Tracheophyta</taxon>
        <taxon>Spermatophyta</taxon>
        <taxon>Magnoliopsida</taxon>
        <taxon>Liliopsida</taxon>
        <taxon>Araceae</taxon>
        <taxon>Aroideae</taxon>
        <taxon>Colocasieae</taxon>
        <taxon>Colocasia</taxon>
    </lineage>
</organism>
<sequence length="819" mass="92481">LGSLQPPPPGAGGSFPMAASPSVPAPANRLSYAQIISTSKPQPAIKIGVKPAAFTDHGEPATFFSKEEMSLSLKPLEMAIIARCSYGRCSIPEVMSCLSQRLDLKHDFIVSTLHQRHLLFRFEDKEDFMKVILRRSLYIKGLLFRFFRWEPLFDFEADPTNIPVWIGLPLLLVNFYYEDYLRSIAGNLGHVLHIHDATAALTQTYEALVCVEMDIKNPRPERIWIGCDNDGFWQPVNYHRLPSLCSFCRKLGHSINDCHKKNKKPHADEEEHMRNQIPAAEIVPANKIWKRKNKIPVPPTLDTSNKFHKLASEEEDALPMAHEDVPQEPPQITEVLGVHEEPYIVHVVASTLHGPLHGNKCADEGTIVDSSRWILGRGDSLDFFHDLWMGSSPLRFMLADLDDSPHVSVKEMLQNRSQPAWLLVPHMQKLTSIHLSEDQDTCIWTHSADGLFNTRSAYDILRPRGIQRPALAKIWHRLFLRKASMFCWKVIHRVIPVDSRISDHGVYLPSRCSFCRTGHCEDIDHLFINSDIAAALWHWFSPILHPPNSNNEHFTSWCWRVFQGSNLRSPFGFVALYGMLLITWEIWKERCKQRYDRKFTPIKTIIDQISLQISHAIHQPVFKTAPSDNQLSVLLSLGYKPFVKSIKIKLVRWIPPVNGLCLNVDGASKGNPGLSGGGGCIRDSNGNICLAFAFHYGFGNSLQAEVRALHDGLMLANEFGLSINQIYSDSALLVQSFTNNSSPSWDCARWWRPAYDTLRSLQTSCCHVFREANKVADALASYATSNHVNKTFTTFSSLPLACRGSATLDKTGLPYVQLG</sequence>
<dbReference type="InterPro" id="IPR025558">
    <property type="entry name" value="DUF4283"/>
</dbReference>
<dbReference type="SUPFAM" id="SSF53098">
    <property type="entry name" value="Ribonuclease H-like"/>
    <property type="match status" value="1"/>
</dbReference>
<dbReference type="OrthoDB" id="1110908at2759"/>
<dbReference type="PANTHER" id="PTHR31286">
    <property type="entry name" value="GLYCINE-RICH CELL WALL STRUCTURAL PROTEIN 1.8-LIKE"/>
    <property type="match status" value="1"/>
</dbReference>
<feature type="domain" description="RNase H type-1" evidence="2">
    <location>
        <begin position="656"/>
        <end position="785"/>
    </location>
</feature>
<reference evidence="3" key="1">
    <citation type="submission" date="2017-07" db="EMBL/GenBank/DDBJ databases">
        <title>Taro Niue Genome Assembly and Annotation.</title>
        <authorList>
            <person name="Atibalentja N."/>
            <person name="Keating K."/>
            <person name="Fields C.J."/>
        </authorList>
    </citation>
    <scope>NUCLEOTIDE SEQUENCE</scope>
    <source>
        <strain evidence="3">Niue_2</strain>
        <tissue evidence="3">Leaf</tissue>
    </source>
</reference>
<comment type="caution">
    <text evidence="3">The sequence shown here is derived from an EMBL/GenBank/DDBJ whole genome shotgun (WGS) entry which is preliminary data.</text>
</comment>
<evidence type="ECO:0000313" key="4">
    <source>
        <dbReference type="Proteomes" id="UP000652761"/>
    </source>
</evidence>
<dbReference type="CDD" id="cd06222">
    <property type="entry name" value="RNase_H_like"/>
    <property type="match status" value="1"/>
</dbReference>
<dbReference type="InterPro" id="IPR044730">
    <property type="entry name" value="RNase_H-like_dom_plant"/>
</dbReference>
<gene>
    <name evidence="3" type="ORF">Taro_022832</name>
</gene>
<feature type="non-terminal residue" evidence="3">
    <location>
        <position position="1"/>
    </location>
</feature>
<dbReference type="InterPro" id="IPR040256">
    <property type="entry name" value="At4g02000-like"/>
</dbReference>
<protein>
    <recommendedName>
        <fullName evidence="2">RNase H type-1 domain-containing protein</fullName>
    </recommendedName>
</protein>
<dbReference type="GO" id="GO:0004523">
    <property type="term" value="F:RNA-DNA hybrid ribonuclease activity"/>
    <property type="evidence" value="ECO:0007669"/>
    <property type="project" value="InterPro"/>
</dbReference>
<dbReference type="PANTHER" id="PTHR31286:SF180">
    <property type="entry name" value="OS10G0362600 PROTEIN"/>
    <property type="match status" value="1"/>
</dbReference>
<evidence type="ECO:0000259" key="2">
    <source>
        <dbReference type="PROSITE" id="PS50879"/>
    </source>
</evidence>
<feature type="region of interest" description="Disordered" evidence="1">
    <location>
        <begin position="1"/>
        <end position="22"/>
    </location>
</feature>
<accession>A0A843V2C2</accession>